<dbReference type="SUPFAM" id="SSF56672">
    <property type="entry name" value="DNA/RNA polymerases"/>
    <property type="match status" value="1"/>
</dbReference>
<organism evidence="5 6">
    <name type="scientific">Cystoisospora suis</name>
    <dbReference type="NCBI Taxonomy" id="483139"/>
    <lineage>
        <taxon>Eukaryota</taxon>
        <taxon>Sar</taxon>
        <taxon>Alveolata</taxon>
        <taxon>Apicomplexa</taxon>
        <taxon>Conoidasida</taxon>
        <taxon>Coccidia</taxon>
        <taxon>Eucoccidiorida</taxon>
        <taxon>Eimeriorina</taxon>
        <taxon>Sarcocystidae</taxon>
        <taxon>Cystoisospora</taxon>
    </lineage>
</organism>
<reference evidence="5 6" key="1">
    <citation type="journal article" date="2017" name="Int. J. Parasitol.">
        <title>The genome of the protozoan parasite Cystoisospora suis and a reverse vaccinology approach to identify vaccine candidates.</title>
        <authorList>
            <person name="Palmieri N."/>
            <person name="Shrestha A."/>
            <person name="Ruttkowski B."/>
            <person name="Beck T."/>
            <person name="Vogl C."/>
            <person name="Tomley F."/>
            <person name="Blake D.P."/>
            <person name="Joachim A."/>
        </authorList>
    </citation>
    <scope>NUCLEOTIDE SEQUENCE [LARGE SCALE GENOMIC DNA]</scope>
    <source>
        <strain evidence="5 6">Wien I</strain>
    </source>
</reference>
<dbReference type="PANTHER" id="PTHR37984:SF5">
    <property type="entry name" value="PROTEIN NYNRIN-LIKE"/>
    <property type="match status" value="1"/>
</dbReference>
<dbReference type="InterPro" id="IPR043502">
    <property type="entry name" value="DNA/RNA_pol_sf"/>
</dbReference>
<dbReference type="RefSeq" id="XP_067920345.1">
    <property type="nucleotide sequence ID" value="XM_068067679.1"/>
</dbReference>
<dbReference type="OrthoDB" id="415724at2759"/>
<accession>A0A2C6KNE8</accession>
<feature type="compositionally biased region" description="Basic residues" evidence="2">
    <location>
        <begin position="128"/>
        <end position="142"/>
    </location>
</feature>
<evidence type="ECO:0000313" key="6">
    <source>
        <dbReference type="Proteomes" id="UP000221165"/>
    </source>
</evidence>
<feature type="region of interest" description="Disordered" evidence="2">
    <location>
        <begin position="89"/>
        <end position="148"/>
    </location>
</feature>
<dbReference type="FunFam" id="3.30.70.270:FF:000020">
    <property type="entry name" value="Transposon Tf2-6 polyprotein-like Protein"/>
    <property type="match status" value="1"/>
</dbReference>
<evidence type="ECO:0000256" key="2">
    <source>
        <dbReference type="SAM" id="MobiDB-lite"/>
    </source>
</evidence>
<dbReference type="AlphaFoldDB" id="A0A2C6KNE8"/>
<evidence type="ECO:0000256" key="1">
    <source>
        <dbReference type="ARBA" id="ARBA00023268"/>
    </source>
</evidence>
<feature type="domain" description="Reverse transcriptase/retrotransposon-derived protein RNase H-like" evidence="4">
    <location>
        <begin position="406"/>
        <end position="499"/>
    </location>
</feature>
<feature type="compositionally biased region" description="Basic and acidic residues" evidence="2">
    <location>
        <begin position="103"/>
        <end position="127"/>
    </location>
</feature>
<feature type="domain" description="Reverse transcriptase" evidence="3">
    <location>
        <begin position="287"/>
        <end position="358"/>
    </location>
</feature>
<protein>
    <submittedName>
        <fullName evidence="5">Tf1 related</fullName>
    </submittedName>
</protein>
<name>A0A2C6KNE8_9APIC</name>
<dbReference type="GO" id="GO:0003824">
    <property type="term" value="F:catalytic activity"/>
    <property type="evidence" value="ECO:0007669"/>
    <property type="project" value="UniProtKB-KW"/>
</dbReference>
<keyword evidence="1" id="KW-0511">Multifunctional enzyme</keyword>
<dbReference type="InterPro" id="IPR000477">
    <property type="entry name" value="RT_dom"/>
</dbReference>
<dbReference type="InterPro" id="IPR041577">
    <property type="entry name" value="RT_RNaseH_2"/>
</dbReference>
<proteinExistence type="predicted"/>
<dbReference type="InterPro" id="IPR050951">
    <property type="entry name" value="Retrovirus_Pol_polyprotein"/>
</dbReference>
<dbReference type="InterPro" id="IPR043128">
    <property type="entry name" value="Rev_trsase/Diguanyl_cyclase"/>
</dbReference>
<dbReference type="Proteomes" id="UP000221165">
    <property type="component" value="Unassembled WGS sequence"/>
</dbReference>
<evidence type="ECO:0000313" key="5">
    <source>
        <dbReference type="EMBL" id="PHJ18639.1"/>
    </source>
</evidence>
<evidence type="ECO:0000259" key="4">
    <source>
        <dbReference type="Pfam" id="PF17919"/>
    </source>
</evidence>
<dbReference type="VEuPathDB" id="ToxoDB:CSUI_007534"/>
<dbReference type="GeneID" id="94430890"/>
<dbReference type="EMBL" id="MIGC01003983">
    <property type="protein sequence ID" value="PHJ18639.1"/>
    <property type="molecule type" value="Genomic_DNA"/>
</dbReference>
<gene>
    <name evidence="5" type="ORF">CSUI_007534</name>
</gene>
<dbReference type="CDD" id="cd01647">
    <property type="entry name" value="RT_LTR"/>
    <property type="match status" value="1"/>
</dbReference>
<dbReference type="Gene3D" id="3.30.70.270">
    <property type="match status" value="1"/>
</dbReference>
<keyword evidence="6" id="KW-1185">Reference proteome</keyword>
<sequence length="501" mass="58502">MKKTGLVSDLLQLVEESQGQWVEAPILPGWDYDLNQKANNPWDDNEREDVLFEEPTTQLRPSMSQIEDIPEDSLPVLTWNRRITYRQKETPERKQIQRKRERTKFEIRQTDSSFEENKKEDKADSRVKRTSPGKTQPKRARGVQKEKIPSATMEKDREDLPFKVSTAVEEALEIYKPEMFKENSNRGRKKEFISRIEIVPLKKVRKEVKRNQVDFIGFIKIEPVKTIEKKGDQGAEPSAQYKRPSEGTKEMGGTLDADVARLIDEFREVFEELPPMEVREQPCFLVPKPLGEGLRMVVDYKALNKITLKDEYPLPRIQNLIQRLGKARWFTKLDLQKGYYQVQVAPEDQWKTAFKVDMSYPEKLENVRQVRGFLGLVRYYRQLIKDFNEKAKPLHDLLKEKSQLVWRPKHSQAVQELKDALINATLTHIFNPNLPLVLKTDASKYAVGAVLEQDGKPIAFESRKKRGREIYYPAYESELLAIVYALTKWKHFIGTRLVTIV</sequence>
<evidence type="ECO:0000259" key="3">
    <source>
        <dbReference type="Pfam" id="PF00078"/>
    </source>
</evidence>
<dbReference type="Pfam" id="PF00078">
    <property type="entry name" value="RVT_1"/>
    <property type="match status" value="1"/>
</dbReference>
<dbReference type="PANTHER" id="PTHR37984">
    <property type="entry name" value="PROTEIN CBG26694"/>
    <property type="match status" value="1"/>
</dbReference>
<feature type="region of interest" description="Disordered" evidence="2">
    <location>
        <begin position="229"/>
        <end position="253"/>
    </location>
</feature>
<dbReference type="Pfam" id="PF17919">
    <property type="entry name" value="RT_RNaseH_2"/>
    <property type="match status" value="1"/>
</dbReference>
<comment type="caution">
    <text evidence="5">The sequence shown here is derived from an EMBL/GenBank/DDBJ whole genome shotgun (WGS) entry which is preliminary data.</text>
</comment>
<dbReference type="Gene3D" id="3.10.10.10">
    <property type="entry name" value="HIV Type 1 Reverse Transcriptase, subunit A, domain 1"/>
    <property type="match status" value="1"/>
</dbReference>